<sequence length="151" mass="17370">MKTQFDILRKVRELTMKTIQGLTLEQLHAIPEGFKNNIAWNVAHLVVTQQLLHYRMSGKDCLVPDELIELNRKGTSPSSQFTQEEFDEVLELFEGLPDTLEEDYNEGIFTEYNPYETSTGFVLDSMNTAITFNNFHESLHLGVIMSIKKLV</sequence>
<reference evidence="3" key="1">
    <citation type="journal article" date="2019" name="Int. J. Syst. Evol. Microbiol.">
        <title>The Global Catalogue of Microorganisms (GCM) 10K type strain sequencing project: providing services to taxonomists for standard genome sequencing and annotation.</title>
        <authorList>
            <consortium name="The Broad Institute Genomics Platform"/>
            <consortium name="The Broad Institute Genome Sequencing Center for Infectious Disease"/>
            <person name="Wu L."/>
            <person name="Ma J."/>
        </authorList>
    </citation>
    <scope>NUCLEOTIDE SEQUENCE [LARGE SCALE GENOMIC DNA]</scope>
    <source>
        <strain evidence="3">KCTC 52127</strain>
    </source>
</reference>
<dbReference type="InterPro" id="IPR034660">
    <property type="entry name" value="DinB/YfiT-like"/>
</dbReference>
<dbReference type="EMBL" id="JBHULH010000012">
    <property type="protein sequence ID" value="MFD2568619.1"/>
    <property type="molecule type" value="Genomic_DNA"/>
</dbReference>
<comment type="caution">
    <text evidence="2">The sequence shown here is derived from an EMBL/GenBank/DDBJ whole genome shotgun (WGS) entry which is preliminary data.</text>
</comment>
<accession>A0ABW5LXB0</accession>
<dbReference type="Proteomes" id="UP001597508">
    <property type="component" value="Unassembled WGS sequence"/>
</dbReference>
<evidence type="ECO:0000313" key="3">
    <source>
        <dbReference type="Proteomes" id="UP001597508"/>
    </source>
</evidence>
<dbReference type="Pfam" id="PF12867">
    <property type="entry name" value="DinB_2"/>
    <property type="match status" value="1"/>
</dbReference>
<dbReference type="Gene3D" id="1.20.120.450">
    <property type="entry name" value="dinb family like domain"/>
    <property type="match status" value="1"/>
</dbReference>
<protein>
    <submittedName>
        <fullName evidence="2">DinB family protein</fullName>
    </submittedName>
</protein>
<dbReference type="RefSeq" id="WP_379667327.1">
    <property type="nucleotide sequence ID" value="NZ_JBHULH010000012.1"/>
</dbReference>
<evidence type="ECO:0000259" key="1">
    <source>
        <dbReference type="Pfam" id="PF12867"/>
    </source>
</evidence>
<dbReference type="InterPro" id="IPR024775">
    <property type="entry name" value="DinB-like"/>
</dbReference>
<name>A0ABW5LXB0_9FLAO</name>
<organism evidence="2 3">
    <name type="scientific">Pseudotenacibaculum haliotis</name>
    <dbReference type="NCBI Taxonomy" id="1862138"/>
    <lineage>
        <taxon>Bacteria</taxon>
        <taxon>Pseudomonadati</taxon>
        <taxon>Bacteroidota</taxon>
        <taxon>Flavobacteriia</taxon>
        <taxon>Flavobacteriales</taxon>
        <taxon>Flavobacteriaceae</taxon>
        <taxon>Pseudotenacibaculum</taxon>
    </lineage>
</organism>
<evidence type="ECO:0000313" key="2">
    <source>
        <dbReference type="EMBL" id="MFD2568619.1"/>
    </source>
</evidence>
<gene>
    <name evidence="2" type="ORF">ACFSRZ_14675</name>
</gene>
<feature type="domain" description="DinB-like" evidence="1">
    <location>
        <begin position="8"/>
        <end position="144"/>
    </location>
</feature>
<keyword evidence="3" id="KW-1185">Reference proteome</keyword>
<dbReference type="SUPFAM" id="SSF109854">
    <property type="entry name" value="DinB/YfiT-like putative metalloenzymes"/>
    <property type="match status" value="1"/>
</dbReference>
<proteinExistence type="predicted"/>